<dbReference type="AlphaFoldDB" id="A0A834W2R0"/>
<gene>
    <name evidence="2" type="ORF">G2W53_042757</name>
</gene>
<comment type="caution">
    <text evidence="2">The sequence shown here is derived from an EMBL/GenBank/DDBJ whole genome shotgun (WGS) entry which is preliminary data.</text>
</comment>
<evidence type="ECO:0000256" key="1">
    <source>
        <dbReference type="SAM" id="MobiDB-lite"/>
    </source>
</evidence>
<reference evidence="2" key="1">
    <citation type="submission" date="2020-09" db="EMBL/GenBank/DDBJ databases">
        <title>Genome-Enabled Discovery of Anthraquinone Biosynthesis in Senna tora.</title>
        <authorList>
            <person name="Kang S.-H."/>
            <person name="Pandey R.P."/>
            <person name="Lee C.-M."/>
            <person name="Sim J.-S."/>
            <person name="Jeong J.-T."/>
            <person name="Choi B.-S."/>
            <person name="Jung M."/>
            <person name="Ginzburg D."/>
            <person name="Zhao K."/>
            <person name="Won S.Y."/>
            <person name="Oh T.-J."/>
            <person name="Yu Y."/>
            <person name="Kim N.-H."/>
            <person name="Lee O.R."/>
            <person name="Lee T.-H."/>
            <person name="Bashyal P."/>
            <person name="Kim T.-S."/>
            <person name="Lee W.-H."/>
            <person name="Kawkins C."/>
            <person name="Kim C.-K."/>
            <person name="Kim J.S."/>
            <person name="Ahn B.O."/>
            <person name="Rhee S.Y."/>
            <person name="Sohng J.K."/>
        </authorList>
    </citation>
    <scope>NUCLEOTIDE SEQUENCE</scope>
    <source>
        <tissue evidence="2">Leaf</tissue>
    </source>
</reference>
<sequence length="23" mass="2440">MLEQIEIGGGDASHAINHGESHH</sequence>
<dbReference type="Proteomes" id="UP000634136">
    <property type="component" value="Unassembled WGS sequence"/>
</dbReference>
<feature type="region of interest" description="Disordered" evidence="1">
    <location>
        <begin position="1"/>
        <end position="23"/>
    </location>
</feature>
<name>A0A834W2R0_9FABA</name>
<keyword evidence="3" id="KW-1185">Reference proteome</keyword>
<organism evidence="2 3">
    <name type="scientific">Senna tora</name>
    <dbReference type="NCBI Taxonomy" id="362788"/>
    <lineage>
        <taxon>Eukaryota</taxon>
        <taxon>Viridiplantae</taxon>
        <taxon>Streptophyta</taxon>
        <taxon>Embryophyta</taxon>
        <taxon>Tracheophyta</taxon>
        <taxon>Spermatophyta</taxon>
        <taxon>Magnoliopsida</taxon>
        <taxon>eudicotyledons</taxon>
        <taxon>Gunneridae</taxon>
        <taxon>Pentapetalae</taxon>
        <taxon>rosids</taxon>
        <taxon>fabids</taxon>
        <taxon>Fabales</taxon>
        <taxon>Fabaceae</taxon>
        <taxon>Caesalpinioideae</taxon>
        <taxon>Cassia clade</taxon>
        <taxon>Senna</taxon>
    </lineage>
</organism>
<accession>A0A834W2R0</accession>
<evidence type="ECO:0000313" key="2">
    <source>
        <dbReference type="EMBL" id="KAF7803646.1"/>
    </source>
</evidence>
<protein>
    <submittedName>
        <fullName evidence="2">Uncharacterized protein</fullName>
    </submittedName>
</protein>
<proteinExistence type="predicted"/>
<dbReference type="EMBL" id="JAAIUW010000013">
    <property type="protein sequence ID" value="KAF7803646.1"/>
    <property type="molecule type" value="Genomic_DNA"/>
</dbReference>
<evidence type="ECO:0000313" key="3">
    <source>
        <dbReference type="Proteomes" id="UP000634136"/>
    </source>
</evidence>